<dbReference type="AlphaFoldDB" id="A0A1E1F889"/>
<feature type="domain" description="Bacterial virulence protein VirB8" evidence="5">
    <location>
        <begin position="19"/>
        <end position="223"/>
    </location>
</feature>
<protein>
    <submittedName>
        <fullName evidence="6">Conjugal transfer protein</fullName>
    </submittedName>
</protein>
<name>A0A1E1F889_9SPHN</name>
<gene>
    <name evidence="6" type="ORF">SCLO_3000300</name>
</gene>
<dbReference type="Proteomes" id="UP000218272">
    <property type="component" value="Plasmid pSCLO_3"/>
</dbReference>
<dbReference type="Pfam" id="PF04335">
    <property type="entry name" value="VirB8"/>
    <property type="match status" value="1"/>
</dbReference>
<keyword evidence="2" id="KW-0812">Transmembrane</keyword>
<dbReference type="KEGG" id="sclo:SCLO_3000300"/>
<dbReference type="NCBIfam" id="NF010446">
    <property type="entry name" value="PRK13872.1"/>
    <property type="match status" value="1"/>
</dbReference>
<dbReference type="EMBL" id="AP017657">
    <property type="protein sequence ID" value="BAV66697.1"/>
    <property type="molecule type" value="Genomic_DNA"/>
</dbReference>
<organism evidence="6 7">
    <name type="scientific">Sphingobium cloacae</name>
    <dbReference type="NCBI Taxonomy" id="120107"/>
    <lineage>
        <taxon>Bacteria</taxon>
        <taxon>Pseudomonadati</taxon>
        <taxon>Pseudomonadota</taxon>
        <taxon>Alphaproteobacteria</taxon>
        <taxon>Sphingomonadales</taxon>
        <taxon>Sphingomonadaceae</taxon>
        <taxon>Sphingobium</taxon>
    </lineage>
</organism>
<dbReference type="RefSeq" id="WP_066520914.1">
    <property type="nucleotide sequence ID" value="NZ_AP017657.1"/>
</dbReference>
<dbReference type="InterPro" id="IPR007430">
    <property type="entry name" value="VirB8"/>
</dbReference>
<dbReference type="GO" id="GO:0016020">
    <property type="term" value="C:membrane"/>
    <property type="evidence" value="ECO:0007669"/>
    <property type="project" value="UniProtKB-SubCell"/>
</dbReference>
<sequence length="225" mass="25215">MKRPKGQGGPVDRNVYLDTRREWNERYGSYISRERKWRLATFCLAGIAALAVGGLAYDRGQNKVVPYIVEVNGLGDAVPVAIADRAARPDARIVRAQLARWITNIRSVYLDAAAERQSIDQGYAMVNRRGPAFQTLTDYHKANDPFVRAASESVTVQVESVLPISNDSWRVEWREEVRGRDGNVSSRTNWQAVVGITVTPPTDERQVLVNPMGVFVNSVSWSQRV</sequence>
<keyword evidence="3" id="KW-1133">Transmembrane helix</keyword>
<dbReference type="OrthoDB" id="597581at2"/>
<dbReference type="CDD" id="cd16425">
    <property type="entry name" value="TrbF"/>
    <property type="match status" value="1"/>
</dbReference>
<proteinExistence type="predicted"/>
<evidence type="ECO:0000256" key="3">
    <source>
        <dbReference type="ARBA" id="ARBA00022989"/>
    </source>
</evidence>
<evidence type="ECO:0000256" key="4">
    <source>
        <dbReference type="ARBA" id="ARBA00023136"/>
    </source>
</evidence>
<keyword evidence="7" id="KW-1185">Reference proteome</keyword>
<reference evidence="6 7" key="1">
    <citation type="submission" date="2016-10" db="EMBL/GenBank/DDBJ databases">
        <title>Complete Genome Sequence of the Nonylphenol-Degrading Bacterium Sphingobium cloacae JCM 10874T.</title>
        <authorList>
            <person name="Ootsuka M."/>
            <person name="Nishizawa T."/>
            <person name="Ohta H."/>
        </authorList>
    </citation>
    <scope>NUCLEOTIDE SEQUENCE [LARGE SCALE GENOMIC DNA]</scope>
    <source>
        <strain evidence="6 7">JCM 10874</strain>
        <plasmid evidence="7">psclo_3 dna</plasmid>
    </source>
</reference>
<geneLocation type="plasmid" evidence="7">
    <name>psclo_3 dna</name>
</geneLocation>
<evidence type="ECO:0000256" key="1">
    <source>
        <dbReference type="ARBA" id="ARBA00004167"/>
    </source>
</evidence>
<dbReference type="SUPFAM" id="SSF54427">
    <property type="entry name" value="NTF2-like"/>
    <property type="match status" value="1"/>
</dbReference>
<evidence type="ECO:0000313" key="6">
    <source>
        <dbReference type="EMBL" id="BAV66697.1"/>
    </source>
</evidence>
<evidence type="ECO:0000256" key="2">
    <source>
        <dbReference type="ARBA" id="ARBA00022692"/>
    </source>
</evidence>
<dbReference type="InterPro" id="IPR035658">
    <property type="entry name" value="TrbF"/>
</dbReference>
<evidence type="ECO:0000259" key="5">
    <source>
        <dbReference type="Pfam" id="PF04335"/>
    </source>
</evidence>
<comment type="subcellular location">
    <subcellularLocation>
        <location evidence="1">Membrane</location>
        <topology evidence="1">Single-pass membrane protein</topology>
    </subcellularLocation>
</comment>
<evidence type="ECO:0000313" key="7">
    <source>
        <dbReference type="Proteomes" id="UP000218272"/>
    </source>
</evidence>
<dbReference type="InterPro" id="IPR032710">
    <property type="entry name" value="NTF2-like_dom_sf"/>
</dbReference>
<keyword evidence="6" id="KW-0614">Plasmid</keyword>
<keyword evidence="4" id="KW-0472">Membrane</keyword>
<dbReference type="Gene3D" id="3.10.450.230">
    <property type="entry name" value="VirB8 protein"/>
    <property type="match status" value="1"/>
</dbReference>
<accession>A0A1E1F889</accession>